<dbReference type="HOGENOM" id="CLU_3217195_0_0_9"/>
<gene>
    <name evidence="1" type="ORF">HOLDEFILI_00306</name>
</gene>
<organism evidence="1 2">
    <name type="scientific">Holdemania filiformis DSM 12042</name>
    <dbReference type="NCBI Taxonomy" id="545696"/>
    <lineage>
        <taxon>Bacteria</taxon>
        <taxon>Bacillati</taxon>
        <taxon>Bacillota</taxon>
        <taxon>Erysipelotrichia</taxon>
        <taxon>Erysipelotrichales</taxon>
        <taxon>Erysipelotrichaceae</taxon>
        <taxon>Holdemania</taxon>
    </lineage>
</organism>
<dbReference type="EMBL" id="ACCF01000016">
    <property type="protein sequence ID" value="EEF69495.1"/>
    <property type="molecule type" value="Genomic_DNA"/>
</dbReference>
<dbReference type="Proteomes" id="UP000005950">
    <property type="component" value="Unassembled WGS sequence"/>
</dbReference>
<reference evidence="1 2" key="1">
    <citation type="submission" date="2008-12" db="EMBL/GenBank/DDBJ databases">
        <authorList>
            <person name="Fulton L."/>
            <person name="Clifton S."/>
            <person name="Fulton B."/>
            <person name="Xu J."/>
            <person name="Minx P."/>
            <person name="Pepin K.H."/>
            <person name="Johnson M."/>
            <person name="Bhonagiri V."/>
            <person name="Nash W.E."/>
            <person name="Mardis E.R."/>
            <person name="Wilson R.K."/>
        </authorList>
    </citation>
    <scope>NUCLEOTIDE SEQUENCE [LARGE SCALE GENOMIC DNA]</scope>
    <source>
        <strain evidence="1 2">DSM 12042</strain>
    </source>
</reference>
<dbReference type="AlphaFoldDB" id="B9Y3D1"/>
<proteinExistence type="predicted"/>
<comment type="caution">
    <text evidence="1">The sequence shown here is derived from an EMBL/GenBank/DDBJ whole genome shotgun (WGS) entry which is preliminary data.</text>
</comment>
<evidence type="ECO:0000313" key="1">
    <source>
        <dbReference type="EMBL" id="EEF69495.1"/>
    </source>
</evidence>
<accession>B9Y3D1</accession>
<protein>
    <submittedName>
        <fullName evidence="1">Uncharacterized protein</fullName>
    </submittedName>
</protein>
<reference evidence="1 2" key="2">
    <citation type="submission" date="2009-02" db="EMBL/GenBank/DDBJ databases">
        <title>Draft genome sequence of Holdemania filiformis DSM 12042.</title>
        <authorList>
            <person name="Sudarsanam P."/>
            <person name="Ley R."/>
            <person name="Guruge J."/>
            <person name="Turnbaugh P.J."/>
            <person name="Mahowald M."/>
            <person name="Liep D."/>
            <person name="Gordon J."/>
        </authorList>
    </citation>
    <scope>NUCLEOTIDE SEQUENCE [LARGE SCALE GENOMIC DNA]</scope>
    <source>
        <strain evidence="1 2">DSM 12042</strain>
    </source>
</reference>
<evidence type="ECO:0000313" key="2">
    <source>
        <dbReference type="Proteomes" id="UP000005950"/>
    </source>
</evidence>
<sequence>MKIEISCFPGRIKHPGGIAETMFSHCPRVFFLIRKVPLKGIKKS</sequence>
<name>B9Y3D1_9FIRM</name>